<proteinExistence type="predicted"/>
<evidence type="ECO:0000256" key="1">
    <source>
        <dbReference type="SAM" id="MobiDB-lite"/>
    </source>
</evidence>
<sequence length="1860" mass="216859">MAIWFLFQEAVVLVFFCGISYCDEDLLENLKPKRDDPPELADFLESVLKKKDEFRKIRVAAKEMLNVPKSLEDNSIFDYNTHNRKYGKHKLYDDERKLSKRFLQERPINDVYPYMSENEPENELEQDEREERSPWNEVREKPSNEYVNSRANGMRYRRGLDLNDYSSENDDARANIEVLPRSKSGVRNVPGNKYEHRRSIHLDRNNKLYQKRHEFSDEHDFLGFKKESSKLTEEQNKKDDRASQHNNICSDETLPEDPINAVSETKLKLAAKRILFNKDFVNQGDPPRTTNCPTDDGTNRAKRSMKLSIIDDNNLIKSVKHDSSSNSLILTLKMKDGKSKLKSSESTESKVKHYSRSNLPERKLPKKYKGFDVMELVAPEKKYSARPIINNPNQNKVNYPQEMAIIYRVDETENNDRESPSNYPLVSEKQNKLEDMDEPTSAIEQHELSTRPYVVTPSTTTDDFLSTTMEILKFKFADILTSPTVEGQFVVKEASDMVHGKILQKIHNLDKRTLEATHQPKIRKKNFPVVKARNRRRIASMQYNNYDYDEFDKLQNKMINIKDFLNDLNSEGGNEMIGDFSQSRRHPDNRRDHFLDNVLQDNSYDYEELQAIQSQNNFKSRKLLSSSEDETNSKTDSNDENKYGDLDYENGRSNHMNESGFLENKIRVKRNTAEFLDVDDDEYVEGTLDDYSPIFRKRSDDYAYEEEGDSAVGETQTYKEKKEDKSRTFDLTFYTAKSDDGEFTLADSFKSGTTTPCLNFRARYKDNSDLYRNRIKALTKVIHDKISKKNNKNSNAFKRMVDREVSRGCGNCKSAKCPNCHNKHCKNCKKVRLSTDDDEDEDLDKPEILKKIENLSTRLQLLNNEHEYWEKYRKNNYDDYRKSGRSNSNSTDHKDSNDNRNNKTKSGHNDDESPKPEKPKHDEDVDLPENKTRVPEHNTTESEKQWETTTHKKNDSDHDEHSTETTHKTTSSKKKITESSSNTQDNEKPPKEDEEDNSFEPKSSHNETTTESFNLTDIPQPSKKPFKKYSQRMFDIAEDKSDFADEIESIPIEGDSSETVGFAHHPSKVKTHKYNTTGKHVSHSNKLYRGHEENSYFRKSDMHELSNNDNEKSLKGFHKRYENNGEQFADLLDDTTKVALDPETNEDESLAEFSINAFKNRNNSSRIHHHKHKQIFTKKKSHRHTESTTEKHAIQLEKDESGSNNKNKVNRREIKNFKNLRLDTVDSFDDIVEEGAREKKISKREIVAAKELKKSIQEMKQHGDAESYVKTTNVDVNDAPFEKFSKFSEGYWKINPERNPRRLKSRNTSFQKRSNIFREKLPIPHLRKIKNGYYNRFLFKRRQSNPYKLIRYRRDTPNASKQKQQNPHNDKPVKVVETKSTKKNHENQNKFRKCNNGKGSQWSANTKPKCKTHLLGTDLNGINPNTALKTSLEKPNPPDDSEIIAGSKDFGQMHEALNGHLASLIVSNVFKKIKQYQQLHKRFSHGLYRKHGYRSEMKNLNAFRNIETEGDIKHTEEMLHQIMKVLNKIILDQVRRRTCKHLSPELQKYLSTLTKVSTPIKTEIDEESKISEEGYPLPLIKSGKKIEKPVDTEQGGFLFSNPANMPELEQDEVAIKKKMKMIRNLLDKYKHMSGECKVKVGDVEAYLKKHLSLLKRMLKAVKKQQALETKGRSKFPVPNKIKRKHFDSPFPDFGLINQQELINKQLDSIGLGPTRSYKPKINIEKLIQDNLNKIKYKEYQNTLSQPSNSHINSKVKYRNDDNLLDSGEDYEKSKSEHKREIMENENENNPKVSEKYKKLIQAAESIRKKRENEDRLGKLFGKIEKKSIKNEDNDMKLFDKDSPEFSHARFETPVVFSLKK</sequence>
<feature type="compositionally biased region" description="Basic and acidic residues" evidence="1">
    <location>
        <begin position="337"/>
        <end position="351"/>
    </location>
</feature>
<feature type="compositionally biased region" description="Basic residues" evidence="1">
    <location>
        <begin position="1166"/>
        <end position="1183"/>
    </location>
</feature>
<protein>
    <submittedName>
        <fullName evidence="3">Uncharacterized protein</fullName>
    </submittedName>
</protein>
<accession>A0A8K0CZM6</accession>
<feature type="compositionally biased region" description="Basic and acidic residues" evidence="1">
    <location>
        <begin position="231"/>
        <end position="243"/>
    </location>
</feature>
<dbReference type="EMBL" id="VTPC01008056">
    <property type="protein sequence ID" value="KAF2893347.1"/>
    <property type="molecule type" value="Genomic_DNA"/>
</dbReference>
<feature type="region of interest" description="Disordered" evidence="1">
    <location>
        <begin position="1356"/>
        <end position="1405"/>
    </location>
</feature>
<gene>
    <name evidence="3" type="ORF">ILUMI_12826</name>
</gene>
<feature type="compositionally biased region" description="Polar residues" evidence="1">
    <location>
        <begin position="1006"/>
        <end position="1019"/>
    </location>
</feature>
<feature type="region of interest" description="Disordered" evidence="1">
    <location>
        <begin position="412"/>
        <end position="434"/>
    </location>
</feature>
<feature type="region of interest" description="Disordered" evidence="1">
    <location>
        <begin position="620"/>
        <end position="656"/>
    </location>
</feature>
<evidence type="ECO:0000313" key="3">
    <source>
        <dbReference type="EMBL" id="KAF2893347.1"/>
    </source>
</evidence>
<feature type="region of interest" description="Disordered" evidence="1">
    <location>
        <begin position="1165"/>
        <end position="1210"/>
    </location>
</feature>
<keyword evidence="4" id="KW-1185">Reference proteome</keyword>
<feature type="signal peptide" evidence="2">
    <location>
        <begin position="1"/>
        <end position="22"/>
    </location>
</feature>
<name>A0A8K0CZM6_IGNLU</name>
<feature type="chain" id="PRO_5035482579" evidence="2">
    <location>
        <begin position="23"/>
        <end position="1860"/>
    </location>
</feature>
<reference evidence="3" key="1">
    <citation type="submission" date="2019-08" db="EMBL/GenBank/DDBJ databases">
        <title>The genome of the North American firefly Photinus pyralis.</title>
        <authorList>
            <consortium name="Photinus pyralis genome working group"/>
            <person name="Fallon T.R."/>
            <person name="Sander Lower S.E."/>
            <person name="Weng J.-K."/>
        </authorList>
    </citation>
    <scope>NUCLEOTIDE SEQUENCE</scope>
    <source>
        <strain evidence="3">TRF0915ILg1</strain>
        <tissue evidence="3">Whole body</tissue>
    </source>
</reference>
<feature type="compositionally biased region" description="Basic and acidic residues" evidence="1">
    <location>
        <begin position="1769"/>
        <end position="1782"/>
    </location>
</feature>
<dbReference type="Proteomes" id="UP000801492">
    <property type="component" value="Unassembled WGS sequence"/>
</dbReference>
<feature type="compositionally biased region" description="Basic and acidic residues" evidence="1">
    <location>
        <begin position="1368"/>
        <end position="1389"/>
    </location>
</feature>
<keyword evidence="2" id="KW-0732">Signal</keyword>
<comment type="caution">
    <text evidence="3">The sequence shown here is derived from an EMBL/GenBank/DDBJ whole genome shotgun (WGS) entry which is preliminary data.</text>
</comment>
<feature type="compositionally biased region" description="Basic and acidic residues" evidence="1">
    <location>
        <begin position="631"/>
        <end position="652"/>
    </location>
</feature>
<feature type="region of interest" description="Disordered" evidence="1">
    <location>
        <begin position="231"/>
        <end position="255"/>
    </location>
</feature>
<feature type="compositionally biased region" description="Basic and acidic residues" evidence="1">
    <location>
        <begin position="1184"/>
        <end position="1201"/>
    </location>
</feature>
<evidence type="ECO:0000313" key="4">
    <source>
        <dbReference type="Proteomes" id="UP000801492"/>
    </source>
</evidence>
<feature type="region of interest" description="Disordered" evidence="1">
    <location>
        <begin position="1760"/>
        <end position="1789"/>
    </location>
</feature>
<dbReference type="OrthoDB" id="8035982at2759"/>
<feature type="region of interest" description="Disordered" evidence="1">
    <location>
        <begin position="111"/>
        <end position="152"/>
    </location>
</feature>
<evidence type="ECO:0000256" key="2">
    <source>
        <dbReference type="SAM" id="SignalP"/>
    </source>
</evidence>
<feature type="region of interest" description="Disordered" evidence="1">
    <location>
        <begin position="337"/>
        <end position="356"/>
    </location>
</feature>
<feature type="compositionally biased region" description="Basic and acidic residues" evidence="1">
    <location>
        <begin position="129"/>
        <end position="143"/>
    </location>
</feature>
<feature type="region of interest" description="Disordered" evidence="1">
    <location>
        <begin position="878"/>
        <end position="1027"/>
    </location>
</feature>
<organism evidence="3 4">
    <name type="scientific">Ignelater luminosus</name>
    <name type="common">Cucubano</name>
    <name type="synonym">Pyrophorus luminosus</name>
    <dbReference type="NCBI Taxonomy" id="2038154"/>
    <lineage>
        <taxon>Eukaryota</taxon>
        <taxon>Metazoa</taxon>
        <taxon>Ecdysozoa</taxon>
        <taxon>Arthropoda</taxon>
        <taxon>Hexapoda</taxon>
        <taxon>Insecta</taxon>
        <taxon>Pterygota</taxon>
        <taxon>Neoptera</taxon>
        <taxon>Endopterygota</taxon>
        <taxon>Coleoptera</taxon>
        <taxon>Polyphaga</taxon>
        <taxon>Elateriformia</taxon>
        <taxon>Elateroidea</taxon>
        <taxon>Elateridae</taxon>
        <taxon>Agrypninae</taxon>
        <taxon>Pyrophorini</taxon>
        <taxon>Ignelater</taxon>
    </lineage>
</organism>
<feature type="compositionally biased region" description="Basic and acidic residues" evidence="1">
    <location>
        <begin position="891"/>
        <end position="967"/>
    </location>
</feature>
<feature type="compositionally biased region" description="Polar residues" evidence="1">
    <location>
        <begin position="1357"/>
        <end position="1367"/>
    </location>
</feature>
<feature type="compositionally biased region" description="Acidic residues" evidence="1">
    <location>
        <begin position="118"/>
        <end position="128"/>
    </location>
</feature>